<proteinExistence type="predicted"/>
<dbReference type="GO" id="GO:0001540">
    <property type="term" value="F:amyloid-beta binding"/>
    <property type="evidence" value="ECO:0007669"/>
    <property type="project" value="TreeGrafter"/>
</dbReference>
<dbReference type="InterPro" id="IPR011993">
    <property type="entry name" value="PH-like_dom_sf"/>
</dbReference>
<evidence type="ECO:0000259" key="4">
    <source>
        <dbReference type="PROSITE" id="PS01179"/>
    </source>
</evidence>
<dbReference type="GO" id="GO:0005886">
    <property type="term" value="C:plasma membrane"/>
    <property type="evidence" value="ECO:0007669"/>
    <property type="project" value="TreeGrafter"/>
</dbReference>
<protein>
    <recommendedName>
        <fullName evidence="4">PID domain-containing protein</fullName>
    </recommendedName>
</protein>
<feature type="non-terminal residue" evidence="5">
    <location>
        <position position="1"/>
    </location>
</feature>
<accession>A0AB34I027</accession>
<evidence type="ECO:0000256" key="2">
    <source>
        <dbReference type="ARBA" id="ARBA00022737"/>
    </source>
</evidence>
<evidence type="ECO:0000256" key="3">
    <source>
        <dbReference type="SAM" id="MobiDB-lite"/>
    </source>
</evidence>
<keyword evidence="2" id="KW-0677">Repeat</keyword>
<gene>
    <name evidence="5" type="ORF">J1605_002224</name>
</gene>
<dbReference type="GO" id="GO:0043197">
    <property type="term" value="C:dendritic spine"/>
    <property type="evidence" value="ECO:0007669"/>
    <property type="project" value="TreeGrafter"/>
</dbReference>
<feature type="compositionally biased region" description="Polar residues" evidence="3">
    <location>
        <begin position="135"/>
        <end position="145"/>
    </location>
</feature>
<keyword evidence="1" id="KW-0813">Transport</keyword>
<dbReference type="Proteomes" id="UP001159641">
    <property type="component" value="Unassembled WGS sequence"/>
</dbReference>
<feature type="domain" description="PID" evidence="4">
    <location>
        <begin position="41"/>
        <end position="119"/>
    </location>
</feature>
<dbReference type="PROSITE" id="PS01179">
    <property type="entry name" value="PID"/>
    <property type="match status" value="1"/>
</dbReference>
<dbReference type="Gene3D" id="2.30.29.30">
    <property type="entry name" value="Pleckstrin-homology domain (PH domain)/Phosphotyrosine-binding domain (PTB)"/>
    <property type="match status" value="1"/>
</dbReference>
<name>A0AB34I027_ESCRO</name>
<sequence>GTTRVSLLPWPLAPLPCLCPPGLTTVPPSVPGPCEPEDLIDGIIFAANYLGSTQLLSERNPSKNIRMMQAQEAVSRVKRMQKAAKIKKKANSEGDAQTLTEVDLFISTQRIKVLNADTQVSFGRRRFKILRRSSQESQVELQTPSAGVRRRPRDSPPGPCCET</sequence>
<dbReference type="GO" id="GO:0007268">
    <property type="term" value="P:chemical synaptic transmission"/>
    <property type="evidence" value="ECO:0007669"/>
    <property type="project" value="TreeGrafter"/>
</dbReference>
<keyword evidence="6" id="KW-1185">Reference proteome</keyword>
<evidence type="ECO:0000256" key="1">
    <source>
        <dbReference type="ARBA" id="ARBA00022448"/>
    </source>
</evidence>
<reference evidence="5 6" key="1">
    <citation type="submission" date="2022-11" db="EMBL/GenBank/DDBJ databases">
        <title>Whole genome sequence of Eschrichtius robustus ER-17-0199.</title>
        <authorList>
            <person name="Bruniche-Olsen A."/>
            <person name="Black A.N."/>
            <person name="Fields C.J."/>
            <person name="Walden K."/>
            <person name="Dewoody J.A."/>
        </authorList>
    </citation>
    <scope>NUCLEOTIDE SEQUENCE [LARGE SCALE GENOMIC DNA]</scope>
    <source>
        <strain evidence="5">ER-17-0199</strain>
        <tissue evidence="5">Blubber</tissue>
    </source>
</reference>
<dbReference type="GO" id="GO:0005737">
    <property type="term" value="C:cytoplasm"/>
    <property type="evidence" value="ECO:0007669"/>
    <property type="project" value="TreeGrafter"/>
</dbReference>
<dbReference type="InterPro" id="IPR051230">
    <property type="entry name" value="APP-Binding"/>
</dbReference>
<dbReference type="EMBL" id="JAIQCJ010000437">
    <property type="protein sequence ID" value="KAJ8796340.1"/>
    <property type="molecule type" value="Genomic_DNA"/>
</dbReference>
<evidence type="ECO:0000313" key="5">
    <source>
        <dbReference type="EMBL" id="KAJ8796340.1"/>
    </source>
</evidence>
<dbReference type="AlphaFoldDB" id="A0AB34I027"/>
<dbReference type="SUPFAM" id="SSF50729">
    <property type="entry name" value="PH domain-like"/>
    <property type="match status" value="1"/>
</dbReference>
<dbReference type="InterPro" id="IPR006020">
    <property type="entry name" value="PTB/PI_dom"/>
</dbReference>
<dbReference type="Pfam" id="PF00640">
    <property type="entry name" value="PID"/>
    <property type="match status" value="1"/>
</dbReference>
<comment type="caution">
    <text evidence="5">The sequence shown here is derived from an EMBL/GenBank/DDBJ whole genome shotgun (WGS) entry which is preliminary data.</text>
</comment>
<dbReference type="PANTHER" id="PTHR12345:SF12">
    <property type="entry name" value="AMYLOID-BETA A4 PRECURSOR PROTEIN-BINDING FAMILY A MEMBER 2"/>
    <property type="match status" value="1"/>
</dbReference>
<dbReference type="PANTHER" id="PTHR12345">
    <property type="entry name" value="SYNTENIN RELATED"/>
    <property type="match status" value="1"/>
</dbReference>
<organism evidence="5 6">
    <name type="scientific">Eschrichtius robustus</name>
    <name type="common">California gray whale</name>
    <name type="synonym">Eschrichtius gibbosus</name>
    <dbReference type="NCBI Taxonomy" id="9764"/>
    <lineage>
        <taxon>Eukaryota</taxon>
        <taxon>Metazoa</taxon>
        <taxon>Chordata</taxon>
        <taxon>Craniata</taxon>
        <taxon>Vertebrata</taxon>
        <taxon>Euteleostomi</taxon>
        <taxon>Mammalia</taxon>
        <taxon>Eutheria</taxon>
        <taxon>Laurasiatheria</taxon>
        <taxon>Artiodactyla</taxon>
        <taxon>Whippomorpha</taxon>
        <taxon>Cetacea</taxon>
        <taxon>Mysticeti</taxon>
        <taxon>Eschrichtiidae</taxon>
        <taxon>Eschrichtius</taxon>
    </lineage>
</organism>
<evidence type="ECO:0000313" key="6">
    <source>
        <dbReference type="Proteomes" id="UP001159641"/>
    </source>
</evidence>
<feature type="region of interest" description="Disordered" evidence="3">
    <location>
        <begin position="133"/>
        <end position="163"/>
    </location>
</feature>